<protein>
    <submittedName>
        <fullName evidence="3">Uncharacterized protein</fullName>
    </submittedName>
</protein>
<reference evidence="3" key="1">
    <citation type="submission" date="2022-11" db="UniProtKB">
        <authorList>
            <consortium name="WormBaseParasite"/>
        </authorList>
    </citation>
    <scope>IDENTIFICATION</scope>
</reference>
<keyword evidence="2" id="KW-1185">Reference proteome</keyword>
<name>A0A914EJZ8_9BILA</name>
<feature type="transmembrane region" description="Helical" evidence="1">
    <location>
        <begin position="6"/>
        <end position="25"/>
    </location>
</feature>
<dbReference type="WBParaSite" id="ACRNAN_scaffold8893.g22218.t1">
    <property type="protein sequence ID" value="ACRNAN_scaffold8893.g22218.t1"/>
    <property type="gene ID" value="ACRNAN_scaffold8893.g22218"/>
</dbReference>
<evidence type="ECO:0000313" key="3">
    <source>
        <dbReference type="WBParaSite" id="ACRNAN_scaffold8893.g22218.t1"/>
    </source>
</evidence>
<evidence type="ECO:0000313" key="2">
    <source>
        <dbReference type="Proteomes" id="UP000887540"/>
    </source>
</evidence>
<proteinExistence type="predicted"/>
<keyword evidence="1" id="KW-0472">Membrane</keyword>
<organism evidence="2 3">
    <name type="scientific">Acrobeloides nanus</name>
    <dbReference type="NCBI Taxonomy" id="290746"/>
    <lineage>
        <taxon>Eukaryota</taxon>
        <taxon>Metazoa</taxon>
        <taxon>Ecdysozoa</taxon>
        <taxon>Nematoda</taxon>
        <taxon>Chromadorea</taxon>
        <taxon>Rhabditida</taxon>
        <taxon>Tylenchina</taxon>
        <taxon>Cephalobomorpha</taxon>
        <taxon>Cephaloboidea</taxon>
        <taxon>Cephalobidae</taxon>
        <taxon>Acrobeloides</taxon>
    </lineage>
</organism>
<dbReference type="Proteomes" id="UP000887540">
    <property type="component" value="Unplaced"/>
</dbReference>
<sequence length="106" mass="12152">MDTKILIGIMGLHGPMDMFVIGYYIPAHRQYFIRLFNRIRRNEPNNIQSLNNAIVPVTQNNNPISHLSQSKTKILNLVKTSKLAKKENAVLFVKNPLPRRASQQVN</sequence>
<keyword evidence="1" id="KW-1133">Transmembrane helix</keyword>
<dbReference type="AlphaFoldDB" id="A0A914EJZ8"/>
<evidence type="ECO:0000256" key="1">
    <source>
        <dbReference type="SAM" id="Phobius"/>
    </source>
</evidence>
<accession>A0A914EJZ8</accession>
<keyword evidence="1" id="KW-0812">Transmembrane</keyword>